<keyword evidence="1" id="KW-0732">Signal</keyword>
<dbReference type="EMBL" id="JAUYZG010000022">
    <property type="protein sequence ID" value="KAK2873068.1"/>
    <property type="molecule type" value="Genomic_DNA"/>
</dbReference>
<dbReference type="Proteomes" id="UP001187343">
    <property type="component" value="Unassembled WGS sequence"/>
</dbReference>
<evidence type="ECO:0000313" key="2">
    <source>
        <dbReference type="EMBL" id="KAK2873068.1"/>
    </source>
</evidence>
<reference evidence="2" key="1">
    <citation type="submission" date="2023-08" db="EMBL/GenBank/DDBJ databases">
        <title>Chromosome-level Genome Assembly of mud carp (Cirrhinus molitorella).</title>
        <authorList>
            <person name="Liu H."/>
        </authorList>
    </citation>
    <scope>NUCLEOTIDE SEQUENCE</scope>
    <source>
        <strain evidence="2">Prfri</strain>
        <tissue evidence="2">Muscle</tissue>
    </source>
</reference>
<protein>
    <recommendedName>
        <fullName evidence="4">Secreted protein</fullName>
    </recommendedName>
</protein>
<keyword evidence="3" id="KW-1185">Reference proteome</keyword>
<evidence type="ECO:0000256" key="1">
    <source>
        <dbReference type="SAM" id="SignalP"/>
    </source>
</evidence>
<comment type="caution">
    <text evidence="2">The sequence shown here is derived from an EMBL/GenBank/DDBJ whole genome shotgun (WGS) entry which is preliminary data.</text>
</comment>
<accession>A0AA88PGM7</accession>
<feature type="signal peptide" evidence="1">
    <location>
        <begin position="1"/>
        <end position="37"/>
    </location>
</feature>
<evidence type="ECO:0008006" key="4">
    <source>
        <dbReference type="Google" id="ProtNLM"/>
    </source>
</evidence>
<gene>
    <name evidence="2" type="ORF">Q8A67_022965</name>
</gene>
<name>A0AA88PGM7_9TELE</name>
<evidence type="ECO:0000313" key="3">
    <source>
        <dbReference type="Proteomes" id="UP001187343"/>
    </source>
</evidence>
<feature type="chain" id="PRO_5041709561" description="Secreted protein" evidence="1">
    <location>
        <begin position="38"/>
        <end position="105"/>
    </location>
</feature>
<organism evidence="2 3">
    <name type="scientific">Cirrhinus molitorella</name>
    <name type="common">mud carp</name>
    <dbReference type="NCBI Taxonomy" id="172907"/>
    <lineage>
        <taxon>Eukaryota</taxon>
        <taxon>Metazoa</taxon>
        <taxon>Chordata</taxon>
        <taxon>Craniata</taxon>
        <taxon>Vertebrata</taxon>
        <taxon>Euteleostomi</taxon>
        <taxon>Actinopterygii</taxon>
        <taxon>Neopterygii</taxon>
        <taxon>Teleostei</taxon>
        <taxon>Ostariophysi</taxon>
        <taxon>Cypriniformes</taxon>
        <taxon>Cyprinidae</taxon>
        <taxon>Labeoninae</taxon>
        <taxon>Labeonini</taxon>
        <taxon>Cirrhinus</taxon>
    </lineage>
</organism>
<proteinExistence type="predicted"/>
<dbReference type="AlphaFoldDB" id="A0AA88PGM7"/>
<sequence length="105" mass="12032">MRITLYRPRTAHGHMKKENMRWHNLTLIISVLRLCRGEDICVAPADHASCSRRLLEDGLFCPSLVGGVFVERSSCVCPPTGRLRIYRVILVKNSEDLKVHIICCW</sequence>